<dbReference type="KEGG" id="dhe:111592395"/>
<comment type="similarity">
    <text evidence="1">Belongs to the band 7/mec-2 family.</text>
</comment>
<keyword evidence="2" id="KW-0175">Coiled coil</keyword>
<feature type="region of interest" description="Disordered" evidence="3">
    <location>
        <begin position="376"/>
        <end position="410"/>
    </location>
</feature>
<feature type="transmembrane region" description="Helical" evidence="4">
    <location>
        <begin position="56"/>
        <end position="75"/>
    </location>
</feature>
<evidence type="ECO:0000256" key="2">
    <source>
        <dbReference type="SAM" id="Coils"/>
    </source>
</evidence>
<dbReference type="GO" id="GO:0009898">
    <property type="term" value="C:cytoplasmic side of plasma membrane"/>
    <property type="evidence" value="ECO:0007669"/>
    <property type="project" value="UniProtKB-ARBA"/>
</dbReference>
<name>A0A6J1L3S3_DROHY</name>
<keyword evidence="4" id="KW-0472">Membrane</keyword>
<dbReference type="Gene3D" id="6.10.250.2090">
    <property type="match status" value="1"/>
</dbReference>
<dbReference type="Proteomes" id="UP000504633">
    <property type="component" value="Unplaced"/>
</dbReference>
<dbReference type="PANTHER" id="PTHR10264:SF19">
    <property type="entry name" value="AT06885P-RELATED"/>
    <property type="match status" value="1"/>
</dbReference>
<organism evidence="6 7">
    <name type="scientific">Drosophila hydei</name>
    <name type="common">Fruit fly</name>
    <dbReference type="NCBI Taxonomy" id="7224"/>
    <lineage>
        <taxon>Eukaryota</taxon>
        <taxon>Metazoa</taxon>
        <taxon>Ecdysozoa</taxon>
        <taxon>Arthropoda</taxon>
        <taxon>Hexapoda</taxon>
        <taxon>Insecta</taxon>
        <taxon>Pterygota</taxon>
        <taxon>Neoptera</taxon>
        <taxon>Endopterygota</taxon>
        <taxon>Diptera</taxon>
        <taxon>Brachycera</taxon>
        <taxon>Muscomorpha</taxon>
        <taxon>Ephydroidea</taxon>
        <taxon>Drosophilidae</taxon>
        <taxon>Drosophila</taxon>
    </lineage>
</organism>
<dbReference type="PANTHER" id="PTHR10264">
    <property type="entry name" value="BAND 7 PROTEIN-RELATED"/>
    <property type="match status" value="1"/>
</dbReference>
<dbReference type="GeneID" id="111592395"/>
<dbReference type="PRINTS" id="PR00721">
    <property type="entry name" value="STOMATIN"/>
</dbReference>
<keyword evidence="4" id="KW-0812">Transmembrane</keyword>
<keyword evidence="6" id="KW-1185">Reference proteome</keyword>
<dbReference type="AlphaFoldDB" id="A0A6J1L3S3"/>
<evidence type="ECO:0000256" key="1">
    <source>
        <dbReference type="ARBA" id="ARBA00008164"/>
    </source>
</evidence>
<dbReference type="FunFam" id="3.30.479.30:FF:000004">
    <property type="entry name" value="Putative membrane protease family, stomatin"/>
    <property type="match status" value="1"/>
</dbReference>
<proteinExistence type="inferred from homology"/>
<dbReference type="OrthoDB" id="2105077at2759"/>
<feature type="domain" description="Band 7" evidence="5">
    <location>
        <begin position="75"/>
        <end position="233"/>
    </location>
</feature>
<feature type="region of interest" description="Disordered" evidence="3">
    <location>
        <begin position="1"/>
        <end position="24"/>
    </location>
</feature>
<dbReference type="Pfam" id="PF01145">
    <property type="entry name" value="Band_7"/>
    <property type="match status" value="1"/>
</dbReference>
<dbReference type="Gene3D" id="3.30.479.30">
    <property type="entry name" value="Band 7 domain"/>
    <property type="match status" value="1"/>
</dbReference>
<evidence type="ECO:0000259" key="5">
    <source>
        <dbReference type="SMART" id="SM00244"/>
    </source>
</evidence>
<sequence>MDDKAAMDGKREDEDVPTSNDFNQTSRTGYAGIDDWFITTNLNLHKKIQISTFEKIAICLSWLIVVITFPLSMFFCSGTIAEYQRAVIFRLGRVRRGAEGPGLFWYLPCIDSYRIVDLRTRVMVIPTQEMLTKDSVTVSVDGVVFYHIINSLSSTVRIHDVHEATLLIAQTTLRNVVGGKKLHQLLTSRETLSEEIGIAVERASEKWGVKIDRVALKDINLPEILHRTMASEAEALREARAKIISAEGELNASQALKEASDVMAKNKITLQLRHLQILTSICHERKLTIVYPFPMDILTGFAQTTANSPADTKLPKKEEVAMEVPQQKESVVSIITNVLEPFMRNQTDIREGESFQGTQDANVSIYKDFIESTTALAKSQSKYENPDSDDLPETSSLNPRGTQTDPKRRK</sequence>
<gene>
    <name evidence="7" type="primary">LOC111592395</name>
</gene>
<reference evidence="7" key="1">
    <citation type="submission" date="2025-08" db="UniProtKB">
        <authorList>
            <consortium name="RefSeq"/>
        </authorList>
    </citation>
    <scope>IDENTIFICATION</scope>
    <source>
        <strain evidence="7">15085-1641.00</strain>
        <tissue evidence="7">Whole body</tissue>
    </source>
</reference>
<evidence type="ECO:0000313" key="6">
    <source>
        <dbReference type="Proteomes" id="UP000504633"/>
    </source>
</evidence>
<feature type="coiled-coil region" evidence="2">
    <location>
        <begin position="229"/>
        <end position="256"/>
    </location>
</feature>
<dbReference type="SUPFAM" id="SSF117892">
    <property type="entry name" value="Band 7/SPFH domain"/>
    <property type="match status" value="1"/>
</dbReference>
<dbReference type="InterPro" id="IPR001107">
    <property type="entry name" value="Band_7"/>
</dbReference>
<dbReference type="SMART" id="SM00244">
    <property type="entry name" value="PHB"/>
    <property type="match status" value="1"/>
</dbReference>
<dbReference type="InterPro" id="IPR036013">
    <property type="entry name" value="Band_7/SPFH_dom_sf"/>
</dbReference>
<dbReference type="RefSeq" id="XP_023160339.2">
    <property type="nucleotide sequence ID" value="XM_023304571.2"/>
</dbReference>
<dbReference type="InterPro" id="IPR001972">
    <property type="entry name" value="Stomatin_HflK_fam"/>
</dbReference>
<feature type="compositionally biased region" description="Basic and acidic residues" evidence="3">
    <location>
        <begin position="1"/>
        <end position="13"/>
    </location>
</feature>
<dbReference type="InterPro" id="IPR043202">
    <property type="entry name" value="Band-7_stomatin-like"/>
</dbReference>
<evidence type="ECO:0000256" key="4">
    <source>
        <dbReference type="SAM" id="Phobius"/>
    </source>
</evidence>
<feature type="compositionally biased region" description="Polar residues" evidence="3">
    <location>
        <begin position="393"/>
        <end position="404"/>
    </location>
</feature>
<accession>A0A6J1L3S3</accession>
<evidence type="ECO:0000256" key="3">
    <source>
        <dbReference type="SAM" id="MobiDB-lite"/>
    </source>
</evidence>
<keyword evidence="4" id="KW-1133">Transmembrane helix</keyword>
<protein>
    <submittedName>
        <fullName evidence="7">Band 7 protein AGAP004871-like</fullName>
    </submittedName>
</protein>
<evidence type="ECO:0000313" key="7">
    <source>
        <dbReference type="RefSeq" id="XP_023160339.2"/>
    </source>
</evidence>